<evidence type="ECO:0000256" key="1">
    <source>
        <dbReference type="ARBA" id="ARBA00000085"/>
    </source>
</evidence>
<proteinExistence type="predicted"/>
<dbReference type="Gene3D" id="3.40.50.300">
    <property type="entry name" value="P-loop containing nucleotide triphosphate hydrolases"/>
    <property type="match status" value="1"/>
</dbReference>
<dbReference type="PRINTS" id="PR00344">
    <property type="entry name" value="BCTRLSENSOR"/>
</dbReference>
<dbReference type="Pfam" id="PF13493">
    <property type="entry name" value="DUF4118"/>
    <property type="match status" value="1"/>
</dbReference>
<dbReference type="InterPro" id="IPR027417">
    <property type="entry name" value="P-loop_NTPase"/>
</dbReference>
<evidence type="ECO:0000256" key="3">
    <source>
        <dbReference type="ARBA" id="ARBA00012438"/>
    </source>
</evidence>
<evidence type="ECO:0000256" key="5">
    <source>
        <dbReference type="ARBA" id="ARBA00022679"/>
    </source>
</evidence>
<evidence type="ECO:0000256" key="6">
    <source>
        <dbReference type="ARBA" id="ARBA00022692"/>
    </source>
</evidence>
<keyword evidence="7" id="KW-0547">Nucleotide-binding</keyword>
<dbReference type="EC" id="2.7.13.3" evidence="3"/>
<dbReference type="RefSeq" id="WP_285805856.1">
    <property type="nucleotide sequence ID" value="NZ_CP127389.1"/>
</dbReference>
<evidence type="ECO:0000256" key="11">
    <source>
        <dbReference type="ARBA" id="ARBA00023012"/>
    </source>
</evidence>
<accession>A0ABY8YCN5</accession>
<dbReference type="Pfam" id="PF13492">
    <property type="entry name" value="GAF_3"/>
    <property type="match status" value="1"/>
</dbReference>
<keyword evidence="6 13" id="KW-0812">Transmembrane</keyword>
<dbReference type="InterPro" id="IPR004358">
    <property type="entry name" value="Sig_transdc_His_kin-like_C"/>
</dbReference>
<feature type="transmembrane region" description="Helical" evidence="13">
    <location>
        <begin position="431"/>
        <end position="448"/>
    </location>
</feature>
<evidence type="ECO:0000256" key="12">
    <source>
        <dbReference type="ARBA" id="ARBA00023136"/>
    </source>
</evidence>
<dbReference type="Proteomes" id="UP001226651">
    <property type="component" value="Chromosome"/>
</dbReference>
<keyword evidence="9" id="KW-0067">ATP-binding</keyword>
<keyword evidence="5 15" id="KW-0808">Transferase</keyword>
<dbReference type="InterPro" id="IPR003594">
    <property type="entry name" value="HATPase_dom"/>
</dbReference>
<dbReference type="PROSITE" id="PS50109">
    <property type="entry name" value="HIS_KIN"/>
    <property type="match status" value="1"/>
</dbReference>
<feature type="transmembrane region" description="Helical" evidence="13">
    <location>
        <begin position="406"/>
        <end position="425"/>
    </location>
</feature>
<dbReference type="Pfam" id="PF00512">
    <property type="entry name" value="HisKA"/>
    <property type="match status" value="1"/>
</dbReference>
<dbReference type="InterPro" id="IPR029016">
    <property type="entry name" value="GAF-like_dom_sf"/>
</dbReference>
<dbReference type="InterPro" id="IPR036097">
    <property type="entry name" value="HisK_dim/P_sf"/>
</dbReference>
<evidence type="ECO:0000313" key="16">
    <source>
        <dbReference type="Proteomes" id="UP001226651"/>
    </source>
</evidence>
<dbReference type="GO" id="GO:0004673">
    <property type="term" value="F:protein histidine kinase activity"/>
    <property type="evidence" value="ECO:0007669"/>
    <property type="project" value="UniProtKB-EC"/>
</dbReference>
<dbReference type="InterPro" id="IPR003661">
    <property type="entry name" value="HisK_dim/P_dom"/>
</dbReference>
<dbReference type="SMART" id="SM00388">
    <property type="entry name" value="HisKA"/>
    <property type="match status" value="1"/>
</dbReference>
<protein>
    <recommendedName>
        <fullName evidence="3">histidine kinase</fullName>
        <ecNumber evidence="3">2.7.13.3</ecNumber>
    </recommendedName>
</protein>
<dbReference type="NCBIfam" id="NF007793">
    <property type="entry name" value="PRK10490.1"/>
    <property type="match status" value="1"/>
</dbReference>
<keyword evidence="4" id="KW-0597">Phosphoprotein</keyword>
<dbReference type="InterPro" id="IPR005467">
    <property type="entry name" value="His_kinase_dom"/>
</dbReference>
<dbReference type="PANTHER" id="PTHR45569">
    <property type="entry name" value="SENSOR PROTEIN KDPD"/>
    <property type="match status" value="1"/>
</dbReference>
<evidence type="ECO:0000256" key="10">
    <source>
        <dbReference type="ARBA" id="ARBA00022989"/>
    </source>
</evidence>
<dbReference type="SMART" id="SM00387">
    <property type="entry name" value="HATPase_c"/>
    <property type="match status" value="1"/>
</dbReference>
<reference evidence="15 16" key="1">
    <citation type="submission" date="2023-06" db="EMBL/GenBank/DDBJ databases">
        <title>Proteus appendicitidis sp. nov., isolated from the appendiceal pus of an appendicitis patient in Yongzhou, China.</title>
        <authorList>
            <person name="Cai X."/>
        </authorList>
    </citation>
    <scope>NUCLEOTIDE SEQUENCE [LARGE SCALE GENOMIC DNA]</scope>
    <source>
        <strain evidence="15 16">HZ0627</strain>
    </source>
</reference>
<evidence type="ECO:0000256" key="13">
    <source>
        <dbReference type="SAM" id="Phobius"/>
    </source>
</evidence>
<evidence type="ECO:0000256" key="9">
    <source>
        <dbReference type="ARBA" id="ARBA00022840"/>
    </source>
</evidence>
<dbReference type="PANTHER" id="PTHR45569:SF1">
    <property type="entry name" value="SENSOR PROTEIN KDPD"/>
    <property type="match status" value="1"/>
</dbReference>
<dbReference type="CDD" id="cd00075">
    <property type="entry name" value="HATPase"/>
    <property type="match status" value="1"/>
</dbReference>
<keyword evidence="16" id="KW-1185">Reference proteome</keyword>
<evidence type="ECO:0000313" key="15">
    <source>
        <dbReference type="EMBL" id="WIV90213.1"/>
    </source>
</evidence>
<keyword evidence="11" id="KW-0902">Two-component regulatory system</keyword>
<evidence type="ECO:0000256" key="7">
    <source>
        <dbReference type="ARBA" id="ARBA00022741"/>
    </source>
</evidence>
<evidence type="ECO:0000256" key="4">
    <source>
        <dbReference type="ARBA" id="ARBA00022553"/>
    </source>
</evidence>
<organism evidence="15 16">
    <name type="scientific">Proteus appendicitidis</name>
    <dbReference type="NCBI Taxonomy" id="3034648"/>
    <lineage>
        <taxon>Bacteria</taxon>
        <taxon>Pseudomonadati</taxon>
        <taxon>Pseudomonadota</taxon>
        <taxon>Gammaproteobacteria</taxon>
        <taxon>Enterobacterales</taxon>
        <taxon>Morganellaceae</taxon>
        <taxon>Proteus</taxon>
    </lineage>
</organism>
<dbReference type="SUPFAM" id="SSF55874">
    <property type="entry name" value="ATPase domain of HSP90 chaperone/DNA topoisomerase II/histidine kinase"/>
    <property type="match status" value="1"/>
</dbReference>
<dbReference type="InterPro" id="IPR003018">
    <property type="entry name" value="GAF"/>
</dbReference>
<dbReference type="SUPFAM" id="SSF52402">
    <property type="entry name" value="Adenine nucleotide alpha hydrolases-like"/>
    <property type="match status" value="1"/>
</dbReference>
<feature type="transmembrane region" description="Helical" evidence="13">
    <location>
        <begin position="455"/>
        <end position="474"/>
    </location>
</feature>
<dbReference type="Gene3D" id="1.10.287.130">
    <property type="match status" value="1"/>
</dbReference>
<dbReference type="CDD" id="cd00082">
    <property type="entry name" value="HisKA"/>
    <property type="match status" value="1"/>
</dbReference>
<evidence type="ECO:0000256" key="8">
    <source>
        <dbReference type="ARBA" id="ARBA00022777"/>
    </source>
</evidence>
<dbReference type="Gene3D" id="3.30.450.40">
    <property type="match status" value="1"/>
</dbReference>
<comment type="subcellular location">
    <subcellularLocation>
        <location evidence="2">Membrane</location>
        <topology evidence="2">Multi-pass membrane protein</topology>
    </subcellularLocation>
</comment>
<evidence type="ECO:0000256" key="2">
    <source>
        <dbReference type="ARBA" id="ARBA00004141"/>
    </source>
</evidence>
<dbReference type="InterPro" id="IPR038318">
    <property type="entry name" value="KdpD_sf"/>
</dbReference>
<dbReference type="InterPro" id="IPR025201">
    <property type="entry name" value="KdpD_TM"/>
</dbReference>
<keyword evidence="12 13" id="KW-0472">Membrane</keyword>
<evidence type="ECO:0000259" key="14">
    <source>
        <dbReference type="PROSITE" id="PS50109"/>
    </source>
</evidence>
<feature type="transmembrane region" description="Helical" evidence="13">
    <location>
        <begin position="480"/>
        <end position="501"/>
    </location>
</feature>
<dbReference type="InterPro" id="IPR003852">
    <property type="entry name" value="Sig_transdc_His_kinase_KdpD_N"/>
</dbReference>
<feature type="domain" description="Histidine kinase" evidence="14">
    <location>
        <begin position="676"/>
        <end position="902"/>
    </location>
</feature>
<comment type="catalytic activity">
    <reaction evidence="1">
        <text>ATP + protein L-histidine = ADP + protein N-phospho-L-histidine.</text>
        <dbReference type="EC" id="2.7.13.3"/>
    </reaction>
</comment>
<keyword evidence="10 13" id="KW-1133">Transmembrane helix</keyword>
<dbReference type="EMBL" id="CP127389">
    <property type="protein sequence ID" value="WIV90213.1"/>
    <property type="molecule type" value="Genomic_DNA"/>
</dbReference>
<dbReference type="Gene3D" id="3.30.565.10">
    <property type="entry name" value="Histidine kinase-like ATPase, C-terminal domain"/>
    <property type="match status" value="1"/>
</dbReference>
<dbReference type="InterPro" id="IPR036890">
    <property type="entry name" value="HATPase_C_sf"/>
</dbReference>
<name>A0ABY8YCN5_9GAMM</name>
<dbReference type="Gene3D" id="1.20.120.620">
    <property type="entry name" value="Backbone structure of the membrane domain of e. Coli histidine kinase receptor kdpd"/>
    <property type="match status" value="1"/>
</dbReference>
<dbReference type="Pfam" id="PF02518">
    <property type="entry name" value="HATPase_c"/>
    <property type="match status" value="1"/>
</dbReference>
<dbReference type="SUPFAM" id="SSF47384">
    <property type="entry name" value="Homodimeric domain of signal transducing histidine kinase"/>
    <property type="match status" value="1"/>
</dbReference>
<keyword evidence="8 15" id="KW-0418">Kinase</keyword>
<dbReference type="Pfam" id="PF02702">
    <property type="entry name" value="KdpD"/>
    <property type="match status" value="1"/>
</dbReference>
<dbReference type="SUPFAM" id="SSF55781">
    <property type="entry name" value="GAF domain-like"/>
    <property type="match status" value="1"/>
</dbReference>
<dbReference type="InterPro" id="IPR052023">
    <property type="entry name" value="Histidine_kinase_KdpD"/>
</dbReference>
<gene>
    <name evidence="15" type="primary">kdpD</name>
    <name evidence="15" type="ORF">QQS39_09475</name>
</gene>
<sequence length="913" mass="102793">MELDQQWQRPSPDDLLASTRTTTRGRLKIFFGACAGVGKTYAMLQEAQRLHQQGIDVLAGVVETHQRQETAALLHGLPLLPPQRIHHHGRKLIAFDLDAALARHPAVILMDELAFSNPHKCRHPKRWQDVEELLDAGIDVLATINVQHIESLNDIVGSITGIRVQETIPDYIFDSADEVVMVDLPPDDLQQRLHEGKVYLAGQAERAIEHFFRKGNLIALRELALRRMADRVDTQVKEFRDSQGTAPVWHTTDSLMVCLGAHGGNDKLVRTAARYAAAFGCQWHAIYVETPKLHQIGEHKRRAILHSLKLAQHLGARAAILSDNQAEKAVIRYAREHNLGKVIIGQRAYQKWQWLKRWVRMRFAEKLARYAPDLHVISVALNDEEIRYKTKTAPLQNDKWRQEIKGYLTAIGLCLAITLFSRTFLLALDKANLVTLYLLGVVLIALFFGRRPSIFAALINVISFDLFFVQPHFSLAVLDMQYLITFTVMLIVGLVVGNLTAGMRYQTRVARYREQRTRHLFEMTRELGRAVTLQDVVRTSYHFLSSAFDAKVCLLIPNKQGELTPFHAQGMGHLPIDNAIARWCCDKDQIAGAGTDTLPSVPYQLHPITASQQVLAILAIEPNNLRQLLIPEQQQLLQTFNGLIANALERLQQAEIAEQSRINIEREQLRNALLAALSHDLKTPLTVLFGQSEILLLDLSAEGSSHTEQVNQIRQQILTTSRLVNNLLDMARIQSGGIQVNLQWNSLQEITGSAIRSLSYLLDKHPLQIDIPADLLLYCDGNLIERVITNLLENAVKYTTPNTKLGVRAYIEASKIHVEVWDEGNGIPTDQLQLIFNKFSRAVKESAIPGVGLGLAICSAIIRLHEGEIWAENHNFSENNNFPDESHKKGGASFHFVLPLKSLPDIDEIEIKQ</sequence>